<name>A0AA88GJ38_NAELO</name>
<dbReference type="InterPro" id="IPR050814">
    <property type="entry name" value="Myo-inositol_Transporter"/>
</dbReference>
<dbReference type="Pfam" id="PF00083">
    <property type="entry name" value="Sugar_tr"/>
    <property type="match status" value="1"/>
</dbReference>
<feature type="transmembrane region" description="Helical" evidence="7">
    <location>
        <begin position="263"/>
        <end position="282"/>
    </location>
</feature>
<feature type="compositionally biased region" description="Low complexity" evidence="6">
    <location>
        <begin position="585"/>
        <end position="609"/>
    </location>
</feature>
<evidence type="ECO:0000256" key="5">
    <source>
        <dbReference type="ARBA" id="ARBA00023136"/>
    </source>
</evidence>
<gene>
    <name evidence="9" type="ORF">C9374_008622</name>
</gene>
<feature type="domain" description="Major facilitator superfamily (MFS) profile" evidence="8">
    <location>
        <begin position="103"/>
        <end position="573"/>
    </location>
</feature>
<feature type="transmembrane region" description="Helical" evidence="7">
    <location>
        <begin position="548"/>
        <end position="569"/>
    </location>
</feature>
<evidence type="ECO:0000256" key="2">
    <source>
        <dbReference type="ARBA" id="ARBA00022448"/>
    </source>
</evidence>
<feature type="transmembrane region" description="Helical" evidence="7">
    <location>
        <begin position="447"/>
        <end position="466"/>
    </location>
</feature>
<dbReference type="SUPFAM" id="SSF103473">
    <property type="entry name" value="MFS general substrate transporter"/>
    <property type="match status" value="1"/>
</dbReference>
<organism evidence="9 10">
    <name type="scientific">Naegleria lovaniensis</name>
    <name type="common">Amoeba</name>
    <dbReference type="NCBI Taxonomy" id="51637"/>
    <lineage>
        <taxon>Eukaryota</taxon>
        <taxon>Discoba</taxon>
        <taxon>Heterolobosea</taxon>
        <taxon>Tetramitia</taxon>
        <taxon>Eutetramitia</taxon>
        <taxon>Vahlkampfiidae</taxon>
        <taxon>Naegleria</taxon>
    </lineage>
</organism>
<dbReference type="GO" id="GO:0022857">
    <property type="term" value="F:transmembrane transporter activity"/>
    <property type="evidence" value="ECO:0007669"/>
    <property type="project" value="InterPro"/>
</dbReference>
<dbReference type="GeneID" id="68101076"/>
<dbReference type="PROSITE" id="PS50850">
    <property type="entry name" value="MFS"/>
    <property type="match status" value="1"/>
</dbReference>
<feature type="transmembrane region" description="Helical" evidence="7">
    <location>
        <begin position="231"/>
        <end position="257"/>
    </location>
</feature>
<evidence type="ECO:0000256" key="4">
    <source>
        <dbReference type="ARBA" id="ARBA00022989"/>
    </source>
</evidence>
<feature type="transmembrane region" description="Helical" evidence="7">
    <location>
        <begin position="515"/>
        <end position="542"/>
    </location>
</feature>
<dbReference type="PRINTS" id="PR00171">
    <property type="entry name" value="SUGRTRNSPORT"/>
</dbReference>
<dbReference type="InterPro" id="IPR020846">
    <property type="entry name" value="MFS_dom"/>
</dbReference>
<evidence type="ECO:0000256" key="1">
    <source>
        <dbReference type="ARBA" id="ARBA00004141"/>
    </source>
</evidence>
<dbReference type="InterPro" id="IPR003663">
    <property type="entry name" value="Sugar/inositol_transpt"/>
</dbReference>
<dbReference type="AlphaFoldDB" id="A0AA88GJ38"/>
<feature type="transmembrane region" description="Helical" evidence="7">
    <location>
        <begin position="416"/>
        <end position="440"/>
    </location>
</feature>
<dbReference type="PANTHER" id="PTHR48020:SF12">
    <property type="entry name" value="PROTON MYO-INOSITOL COTRANSPORTER"/>
    <property type="match status" value="1"/>
</dbReference>
<dbReference type="RefSeq" id="XP_044545262.1">
    <property type="nucleotide sequence ID" value="XM_044698719.1"/>
</dbReference>
<dbReference type="PANTHER" id="PTHR48020">
    <property type="entry name" value="PROTON MYO-INOSITOL COTRANSPORTER"/>
    <property type="match status" value="1"/>
</dbReference>
<sequence>MKFKNPIKRFYKLSIVEKYESFVKSKRVFLAMCLVLTNLMGGLMYGYAQGTVGAALQSAISGLLMTNSATSNNNSTSLNQQFTTLDATTIKPNLKFTMENIHSFFPSVVQTFVENLSPAVVHAAGNNPSVPTSPFDLGNSLLQGLYASSIFIGGLIGAVFVILIGNYLGRKLCMILCCMIFSIGCIGASASNSYASLIVFRCIMGFGAAISTSVCSVYMAELMPFAKYQGVLGAMYNMGIASGSALGYAFGAIFLFTSEQWRAVHSLGNICSILLLTLVLIIPESPMFVESGSSMLDQSEIKAYESSGTSSIDPGVLKKERDMTSENQARNHSPTTTTASTITTTSLSSTSESLESGTLKSRMSFLAALRRLFCSKVVIAMFISSFYCFAIEWTGIQSATLFIPSLLESAGVKDGLAQQLVAFGVFVWEVITIIPFIFLVDRFGRKTILIFGFTVSTLTNLAEGFIFQFAPEGSTERIVLALVFIALYLIGFNIGIGSLTFILDHEVFNGEHEQVVVLGTSIATMVLWSFSIILALFFIPVIQVTSQAVPWFVFSGISFIGLLVTIFLLKETSPYVLSKRKQDETTASSSTTTSLSPQKSETTSETKSSIEMNDVREVVVAVVSASAAMVEPQAQVAAACQCNPNAVADSAPTQLPKQ</sequence>
<evidence type="ECO:0000259" key="8">
    <source>
        <dbReference type="PROSITE" id="PS50850"/>
    </source>
</evidence>
<feature type="region of interest" description="Disordered" evidence="6">
    <location>
        <begin position="580"/>
        <end position="609"/>
    </location>
</feature>
<keyword evidence="2" id="KW-0813">Transport</keyword>
<keyword evidence="10" id="KW-1185">Reference proteome</keyword>
<feature type="transmembrane region" description="Helical" evidence="7">
    <location>
        <begin position="197"/>
        <end position="219"/>
    </location>
</feature>
<evidence type="ECO:0000256" key="7">
    <source>
        <dbReference type="SAM" id="Phobius"/>
    </source>
</evidence>
<dbReference type="Gene3D" id="1.20.1250.20">
    <property type="entry name" value="MFS general substrate transporter like domains"/>
    <property type="match status" value="1"/>
</dbReference>
<evidence type="ECO:0000313" key="10">
    <source>
        <dbReference type="Proteomes" id="UP000816034"/>
    </source>
</evidence>
<protein>
    <recommendedName>
        <fullName evidence="8">Major facilitator superfamily (MFS) profile domain-containing protein</fullName>
    </recommendedName>
</protein>
<evidence type="ECO:0000256" key="3">
    <source>
        <dbReference type="ARBA" id="ARBA00022692"/>
    </source>
</evidence>
<keyword evidence="4 7" id="KW-1133">Transmembrane helix</keyword>
<feature type="transmembrane region" description="Helical" evidence="7">
    <location>
        <begin position="172"/>
        <end position="191"/>
    </location>
</feature>
<proteinExistence type="predicted"/>
<dbReference type="InterPro" id="IPR005828">
    <property type="entry name" value="MFS_sugar_transport-like"/>
</dbReference>
<comment type="subcellular location">
    <subcellularLocation>
        <location evidence="1">Membrane</location>
        <topology evidence="1">Multi-pass membrane protein</topology>
    </subcellularLocation>
</comment>
<dbReference type="InterPro" id="IPR036259">
    <property type="entry name" value="MFS_trans_sf"/>
</dbReference>
<keyword evidence="3 7" id="KW-0812">Transmembrane</keyword>
<dbReference type="EMBL" id="PYSW02000035">
    <property type="protein sequence ID" value="KAG2378000.1"/>
    <property type="molecule type" value="Genomic_DNA"/>
</dbReference>
<feature type="transmembrane region" description="Helical" evidence="7">
    <location>
        <begin position="28"/>
        <end position="48"/>
    </location>
</feature>
<comment type="caution">
    <text evidence="9">The sequence shown here is derived from an EMBL/GenBank/DDBJ whole genome shotgun (WGS) entry which is preliminary data.</text>
</comment>
<feature type="region of interest" description="Disordered" evidence="6">
    <location>
        <begin position="321"/>
        <end position="349"/>
    </location>
</feature>
<feature type="compositionally biased region" description="Low complexity" evidence="6">
    <location>
        <begin position="333"/>
        <end position="349"/>
    </location>
</feature>
<evidence type="ECO:0000256" key="6">
    <source>
        <dbReference type="SAM" id="MobiDB-lite"/>
    </source>
</evidence>
<feature type="transmembrane region" description="Helical" evidence="7">
    <location>
        <begin position="372"/>
        <end position="396"/>
    </location>
</feature>
<dbReference type="Proteomes" id="UP000816034">
    <property type="component" value="Unassembled WGS sequence"/>
</dbReference>
<feature type="transmembrane region" description="Helical" evidence="7">
    <location>
        <begin position="145"/>
        <end position="165"/>
    </location>
</feature>
<evidence type="ECO:0000313" key="9">
    <source>
        <dbReference type="EMBL" id="KAG2378000.1"/>
    </source>
</evidence>
<feature type="transmembrane region" description="Helical" evidence="7">
    <location>
        <begin position="478"/>
        <end position="503"/>
    </location>
</feature>
<keyword evidence="5 7" id="KW-0472">Membrane</keyword>
<accession>A0AA88GJ38</accession>
<dbReference type="GO" id="GO:0016020">
    <property type="term" value="C:membrane"/>
    <property type="evidence" value="ECO:0007669"/>
    <property type="project" value="UniProtKB-SubCell"/>
</dbReference>
<reference evidence="9 10" key="1">
    <citation type="journal article" date="2018" name="BMC Genomics">
        <title>The genome of Naegleria lovaniensis, the basis for a comparative approach to unravel pathogenicity factors of the human pathogenic amoeba N. fowleri.</title>
        <authorList>
            <person name="Liechti N."/>
            <person name="Schurch N."/>
            <person name="Bruggmann R."/>
            <person name="Wittwer M."/>
        </authorList>
    </citation>
    <scope>NUCLEOTIDE SEQUENCE [LARGE SCALE GENOMIC DNA]</scope>
    <source>
        <strain evidence="9 10">ATCC 30569</strain>
    </source>
</reference>